<name>A0A561DVB8_9MICO</name>
<evidence type="ECO:0000256" key="1">
    <source>
        <dbReference type="SAM" id="Phobius"/>
    </source>
</evidence>
<feature type="transmembrane region" description="Helical" evidence="1">
    <location>
        <begin position="206"/>
        <end position="225"/>
    </location>
</feature>
<accession>A0A561DVB8</accession>
<dbReference type="EMBL" id="VIVQ01000006">
    <property type="protein sequence ID" value="TWE07308.1"/>
    <property type="molecule type" value="Genomic_DNA"/>
</dbReference>
<organism evidence="2 3">
    <name type="scientific">Rudaeicoccus suwonensis</name>
    <dbReference type="NCBI Taxonomy" id="657409"/>
    <lineage>
        <taxon>Bacteria</taxon>
        <taxon>Bacillati</taxon>
        <taxon>Actinomycetota</taxon>
        <taxon>Actinomycetes</taxon>
        <taxon>Micrococcales</taxon>
        <taxon>Dermacoccaceae</taxon>
        <taxon>Rudaeicoccus</taxon>
    </lineage>
</organism>
<keyword evidence="3" id="KW-1185">Reference proteome</keyword>
<feature type="transmembrane region" description="Helical" evidence="1">
    <location>
        <begin position="237"/>
        <end position="258"/>
    </location>
</feature>
<dbReference type="OrthoDB" id="5150000at2"/>
<keyword evidence="1" id="KW-1133">Transmembrane helix</keyword>
<gene>
    <name evidence="2" type="ORF">BKA23_3490</name>
</gene>
<dbReference type="AlphaFoldDB" id="A0A561DVB8"/>
<protein>
    <submittedName>
        <fullName evidence="2">Uncharacterized protein</fullName>
    </submittedName>
</protein>
<feature type="transmembrane region" description="Helical" evidence="1">
    <location>
        <begin position="180"/>
        <end position="199"/>
    </location>
</feature>
<proteinExistence type="predicted"/>
<feature type="transmembrane region" description="Helical" evidence="1">
    <location>
        <begin position="120"/>
        <end position="147"/>
    </location>
</feature>
<feature type="transmembrane region" description="Helical" evidence="1">
    <location>
        <begin position="44"/>
        <end position="62"/>
    </location>
</feature>
<feature type="transmembrane region" description="Helical" evidence="1">
    <location>
        <begin position="68"/>
        <end position="89"/>
    </location>
</feature>
<feature type="transmembrane region" description="Helical" evidence="1">
    <location>
        <begin position="14"/>
        <end position="37"/>
    </location>
</feature>
<feature type="transmembrane region" description="Helical" evidence="1">
    <location>
        <begin position="96"/>
        <end position="114"/>
    </location>
</feature>
<keyword evidence="1" id="KW-0812">Transmembrane</keyword>
<keyword evidence="1" id="KW-0472">Membrane</keyword>
<evidence type="ECO:0000313" key="2">
    <source>
        <dbReference type="EMBL" id="TWE07308.1"/>
    </source>
</evidence>
<dbReference type="RefSeq" id="WP_145230776.1">
    <property type="nucleotide sequence ID" value="NZ_VIVQ01000006.1"/>
</dbReference>
<feature type="transmembrane region" description="Helical" evidence="1">
    <location>
        <begin position="154"/>
        <end position="174"/>
    </location>
</feature>
<sequence>MSEPSTAAPATRSAISLGAVSLVAGVVVAAALIVGAIAGHHVTAYVFAVAGLGLSWGWPVLIDAPRPAGSSIVLAIGTVGMTGVLLLSGHHDGMRALSAVLAVALVLAFLHELVRTDGRASLVLSIAGTCLGLAFLASGATYAAAAFHHHGSEAVAVTAGAACLGLLVHGTLGRTHAAEWSVPVSLALGAVLGLVVGLSSGTRWNILLLAGLIAAAVAAAVRRVVDADGTTTAATVAYGAAAILAPGICAYAAVWILAH</sequence>
<reference evidence="2 3" key="1">
    <citation type="submission" date="2019-06" db="EMBL/GenBank/DDBJ databases">
        <title>Sequencing the genomes of 1000 actinobacteria strains.</title>
        <authorList>
            <person name="Klenk H.-P."/>
        </authorList>
    </citation>
    <scope>NUCLEOTIDE SEQUENCE [LARGE SCALE GENOMIC DNA]</scope>
    <source>
        <strain evidence="2 3">DSM 19560</strain>
    </source>
</reference>
<dbReference type="Proteomes" id="UP000318297">
    <property type="component" value="Unassembled WGS sequence"/>
</dbReference>
<evidence type="ECO:0000313" key="3">
    <source>
        <dbReference type="Proteomes" id="UP000318297"/>
    </source>
</evidence>
<comment type="caution">
    <text evidence="2">The sequence shown here is derived from an EMBL/GenBank/DDBJ whole genome shotgun (WGS) entry which is preliminary data.</text>
</comment>